<dbReference type="PANTHER" id="PTHR45888">
    <property type="entry name" value="HL01030P-RELATED"/>
    <property type="match status" value="1"/>
</dbReference>
<dbReference type="GO" id="GO:0008270">
    <property type="term" value="F:zinc ion binding"/>
    <property type="evidence" value="ECO:0007669"/>
    <property type="project" value="UniProtKB-KW"/>
</dbReference>
<evidence type="ECO:0000256" key="8">
    <source>
        <dbReference type="ARBA" id="ARBA00022833"/>
    </source>
</evidence>
<dbReference type="SMART" id="SM00508">
    <property type="entry name" value="PostSET"/>
    <property type="match status" value="1"/>
</dbReference>
<dbReference type="GO" id="GO:0044666">
    <property type="term" value="C:MLL3/4 complex"/>
    <property type="evidence" value="ECO:0007669"/>
    <property type="project" value="TreeGrafter"/>
</dbReference>
<keyword evidence="7" id="KW-0863">Zinc-finger</keyword>
<sequence length="199" mass="23221">CEPKCRTSWRRAPRPLHTTALPHLPAPPPGTDQPVCPYTKQFIHTKSSQYKKMKMEWRNNVYLARSKIQGLGLYAARDIEKHTMVIEYIGEIIRSELSEIREKQYESKNRGIYMFRLDERRVVDATLSGGLARYINHSCQPNCVAETVEVDRNLRIIIFAKRRIARGEELAYDYKFDIEDDAHKISCMCGAPNCRKWMN</sequence>
<protein>
    <submittedName>
        <fullName evidence="14">Histone-lysine N-methyltransferase trr</fullName>
    </submittedName>
</protein>
<dbReference type="Pfam" id="PF00856">
    <property type="entry name" value="SET"/>
    <property type="match status" value="1"/>
</dbReference>
<keyword evidence="6" id="KW-0677">Repeat</keyword>
<comment type="subcellular location">
    <subcellularLocation>
        <location evidence="1">Nucleus</location>
    </subcellularLocation>
</comment>
<evidence type="ECO:0000256" key="7">
    <source>
        <dbReference type="ARBA" id="ARBA00022771"/>
    </source>
</evidence>
<dbReference type="GO" id="GO:0003713">
    <property type="term" value="F:transcription coactivator activity"/>
    <property type="evidence" value="ECO:0007669"/>
    <property type="project" value="TreeGrafter"/>
</dbReference>
<evidence type="ECO:0000256" key="4">
    <source>
        <dbReference type="ARBA" id="ARBA00022691"/>
    </source>
</evidence>
<evidence type="ECO:0000256" key="2">
    <source>
        <dbReference type="ARBA" id="ARBA00022603"/>
    </source>
</evidence>
<dbReference type="InterPro" id="IPR046341">
    <property type="entry name" value="SET_dom_sf"/>
</dbReference>
<keyword evidence="10" id="KW-0804">Transcription</keyword>
<dbReference type="SUPFAM" id="SSF82199">
    <property type="entry name" value="SET domain"/>
    <property type="match status" value="1"/>
</dbReference>
<keyword evidence="11" id="KW-0539">Nucleus</keyword>
<comment type="caution">
    <text evidence="14">The sequence shown here is derived from an EMBL/GenBank/DDBJ whole genome shotgun (WGS) entry which is preliminary data.</text>
</comment>
<feature type="non-terminal residue" evidence="14">
    <location>
        <position position="1"/>
    </location>
</feature>
<organism evidence="14 15">
    <name type="scientific">Operophtera brumata</name>
    <name type="common">Winter moth</name>
    <name type="synonym">Phalaena brumata</name>
    <dbReference type="NCBI Taxonomy" id="104452"/>
    <lineage>
        <taxon>Eukaryota</taxon>
        <taxon>Metazoa</taxon>
        <taxon>Ecdysozoa</taxon>
        <taxon>Arthropoda</taxon>
        <taxon>Hexapoda</taxon>
        <taxon>Insecta</taxon>
        <taxon>Pterygota</taxon>
        <taxon>Neoptera</taxon>
        <taxon>Endopterygota</taxon>
        <taxon>Lepidoptera</taxon>
        <taxon>Glossata</taxon>
        <taxon>Ditrysia</taxon>
        <taxon>Geometroidea</taxon>
        <taxon>Geometridae</taxon>
        <taxon>Larentiinae</taxon>
        <taxon>Operophtera</taxon>
    </lineage>
</organism>
<dbReference type="SMART" id="SM00317">
    <property type="entry name" value="SET"/>
    <property type="match status" value="1"/>
</dbReference>
<dbReference type="EMBL" id="JTDY01008593">
    <property type="protein sequence ID" value="KOB64495.1"/>
    <property type="molecule type" value="Genomic_DNA"/>
</dbReference>
<evidence type="ECO:0000313" key="15">
    <source>
        <dbReference type="Proteomes" id="UP000037510"/>
    </source>
</evidence>
<evidence type="ECO:0000259" key="13">
    <source>
        <dbReference type="PROSITE" id="PS50868"/>
    </source>
</evidence>
<evidence type="ECO:0000256" key="5">
    <source>
        <dbReference type="ARBA" id="ARBA00022723"/>
    </source>
</evidence>
<keyword evidence="2 14" id="KW-0489">Methyltransferase</keyword>
<name>A0A0L7KMZ0_OPEBR</name>
<keyword evidence="15" id="KW-1185">Reference proteome</keyword>
<evidence type="ECO:0000256" key="1">
    <source>
        <dbReference type="ARBA" id="ARBA00004123"/>
    </source>
</evidence>
<feature type="domain" description="Post-SET" evidence="13">
    <location>
        <begin position="183"/>
        <end position="199"/>
    </location>
</feature>
<dbReference type="PROSITE" id="PS50280">
    <property type="entry name" value="SET"/>
    <property type="match status" value="1"/>
</dbReference>
<dbReference type="AlphaFoldDB" id="A0A0L7KMZ0"/>
<feature type="domain" description="SET" evidence="12">
    <location>
        <begin position="59"/>
        <end position="175"/>
    </location>
</feature>
<reference evidence="14 15" key="1">
    <citation type="journal article" date="2015" name="Genome Biol. Evol.">
        <title>The genome of winter moth (Operophtera brumata) provides a genomic perspective on sexual dimorphism and phenology.</title>
        <authorList>
            <person name="Derks M.F."/>
            <person name="Smit S."/>
            <person name="Salis L."/>
            <person name="Schijlen E."/>
            <person name="Bossers A."/>
            <person name="Mateman C."/>
            <person name="Pijl A.S."/>
            <person name="de Ridder D."/>
            <person name="Groenen M.A."/>
            <person name="Visser M.E."/>
            <person name="Megens H.J."/>
        </authorList>
    </citation>
    <scope>NUCLEOTIDE SEQUENCE [LARGE SCALE GENOMIC DNA]</scope>
    <source>
        <strain evidence="14">WM2013NL</strain>
        <tissue evidence="14">Head and thorax</tissue>
    </source>
</reference>
<dbReference type="PANTHER" id="PTHR45888:SF6">
    <property type="entry name" value="HL01030P-RELATED"/>
    <property type="match status" value="1"/>
</dbReference>
<evidence type="ECO:0000313" key="14">
    <source>
        <dbReference type="EMBL" id="KOB64495.1"/>
    </source>
</evidence>
<dbReference type="InterPro" id="IPR003616">
    <property type="entry name" value="Post-SET_dom"/>
</dbReference>
<proteinExistence type="predicted"/>
<keyword evidence="9" id="KW-0805">Transcription regulation</keyword>
<dbReference type="FunFam" id="2.170.270.10:FF:000003">
    <property type="entry name" value="Histone-lysine N-methyltransferase"/>
    <property type="match status" value="1"/>
</dbReference>
<dbReference type="GO" id="GO:0042800">
    <property type="term" value="F:histone H3K4 methyltransferase activity"/>
    <property type="evidence" value="ECO:0007669"/>
    <property type="project" value="TreeGrafter"/>
</dbReference>
<dbReference type="Proteomes" id="UP000037510">
    <property type="component" value="Unassembled WGS sequence"/>
</dbReference>
<dbReference type="STRING" id="104452.A0A0L7KMZ0"/>
<evidence type="ECO:0000256" key="3">
    <source>
        <dbReference type="ARBA" id="ARBA00022679"/>
    </source>
</evidence>
<dbReference type="InterPro" id="IPR001214">
    <property type="entry name" value="SET_dom"/>
</dbReference>
<dbReference type="GO" id="GO:0032259">
    <property type="term" value="P:methylation"/>
    <property type="evidence" value="ECO:0007669"/>
    <property type="project" value="UniProtKB-KW"/>
</dbReference>
<gene>
    <name evidence="14" type="ORF">OBRU01_24176</name>
</gene>
<accession>A0A0L7KMZ0</accession>
<evidence type="ECO:0000259" key="12">
    <source>
        <dbReference type="PROSITE" id="PS50280"/>
    </source>
</evidence>
<keyword evidence="3 14" id="KW-0808">Transferase</keyword>
<dbReference type="PROSITE" id="PS50868">
    <property type="entry name" value="POST_SET"/>
    <property type="match status" value="1"/>
</dbReference>
<evidence type="ECO:0000256" key="10">
    <source>
        <dbReference type="ARBA" id="ARBA00023163"/>
    </source>
</evidence>
<dbReference type="Gene3D" id="2.170.270.10">
    <property type="entry name" value="SET domain"/>
    <property type="match status" value="1"/>
</dbReference>
<dbReference type="GO" id="GO:0045944">
    <property type="term" value="P:positive regulation of transcription by RNA polymerase II"/>
    <property type="evidence" value="ECO:0007669"/>
    <property type="project" value="TreeGrafter"/>
</dbReference>
<keyword evidence="8" id="KW-0862">Zinc</keyword>
<evidence type="ECO:0000256" key="9">
    <source>
        <dbReference type="ARBA" id="ARBA00023015"/>
    </source>
</evidence>
<dbReference type="CDD" id="cd19171">
    <property type="entry name" value="SET_KMT2C_2D"/>
    <property type="match status" value="1"/>
</dbReference>
<keyword evidence="5" id="KW-0479">Metal-binding</keyword>
<keyword evidence="4" id="KW-0949">S-adenosyl-L-methionine</keyword>
<evidence type="ECO:0000256" key="6">
    <source>
        <dbReference type="ARBA" id="ARBA00022737"/>
    </source>
</evidence>
<evidence type="ECO:0000256" key="11">
    <source>
        <dbReference type="ARBA" id="ARBA00023242"/>
    </source>
</evidence>